<dbReference type="Proteomes" id="UP001595817">
    <property type="component" value="Unassembled WGS sequence"/>
</dbReference>
<reference evidence="3" key="1">
    <citation type="journal article" date="2019" name="Int. J. Syst. Evol. Microbiol.">
        <title>The Global Catalogue of Microorganisms (GCM) 10K type strain sequencing project: providing services to taxonomists for standard genome sequencing and annotation.</title>
        <authorList>
            <consortium name="The Broad Institute Genomics Platform"/>
            <consortium name="The Broad Institute Genome Sequencing Center for Infectious Disease"/>
            <person name="Wu L."/>
            <person name="Ma J."/>
        </authorList>
    </citation>
    <scope>NUCLEOTIDE SEQUENCE [LARGE SCALE GENOMIC DNA]</scope>
    <source>
        <strain evidence="3">CCUG 59778</strain>
    </source>
</reference>
<evidence type="ECO:0000313" key="2">
    <source>
        <dbReference type="EMBL" id="MFC4409877.1"/>
    </source>
</evidence>
<accession>A0ABV8X1U6</accession>
<keyword evidence="1" id="KW-1133">Transmembrane helix</keyword>
<proteinExistence type="predicted"/>
<sequence>MVIGISIFISFIVILLLIAIFPLKVEKKPLYIVTGISGLIVFLSVFAAYSLVWWYGIMVFAGLLLALAILFGKKMEWLKPINLIEKDMKHKPFPLEFKESGKGRSIYDDKVSQLAVTSRNKIDENVEEIQPIVHSNDEDTHDKGGATNDQSEELMNSDFADYIEMTELIQINDSNEVIEVWEQDDLLVETVEGNLETKNHDDVTSSLEVEELSDEWLNSRLDAMYGGEQSTSIGFDFENQGDQPLEFYELEDRPASLEEEYALLTGDEVEGEYIGEQDVEFEDLSQLYYHGKRGDNDGTTK</sequence>
<evidence type="ECO:0000256" key="1">
    <source>
        <dbReference type="SAM" id="Phobius"/>
    </source>
</evidence>
<dbReference type="RefSeq" id="WP_378153096.1">
    <property type="nucleotide sequence ID" value="NZ_JBHSEC010000005.1"/>
</dbReference>
<evidence type="ECO:0008006" key="4">
    <source>
        <dbReference type="Google" id="ProtNLM"/>
    </source>
</evidence>
<dbReference type="EMBL" id="JBHSEC010000005">
    <property type="protein sequence ID" value="MFC4409877.1"/>
    <property type="molecule type" value="Genomic_DNA"/>
</dbReference>
<gene>
    <name evidence="2" type="ORF">ACFOZY_05430</name>
</gene>
<keyword evidence="1" id="KW-0472">Membrane</keyword>
<name>A0ABV8X1U6_9LACT</name>
<keyword evidence="1" id="KW-0812">Transmembrane</keyword>
<organism evidence="2 3">
    <name type="scientific">Chungangia koreensis</name>
    <dbReference type="NCBI Taxonomy" id="752657"/>
    <lineage>
        <taxon>Bacteria</taxon>
        <taxon>Bacillati</taxon>
        <taxon>Bacillota</taxon>
        <taxon>Bacilli</taxon>
        <taxon>Lactobacillales</taxon>
        <taxon>Chungangia</taxon>
    </lineage>
</organism>
<feature type="transmembrane region" description="Helical" evidence="1">
    <location>
        <begin position="53"/>
        <end position="72"/>
    </location>
</feature>
<feature type="transmembrane region" description="Helical" evidence="1">
    <location>
        <begin position="30"/>
        <end position="47"/>
    </location>
</feature>
<protein>
    <recommendedName>
        <fullName evidence="4">MFS transporter</fullName>
    </recommendedName>
</protein>
<comment type="caution">
    <text evidence="2">The sequence shown here is derived from an EMBL/GenBank/DDBJ whole genome shotgun (WGS) entry which is preliminary data.</text>
</comment>
<evidence type="ECO:0000313" key="3">
    <source>
        <dbReference type="Proteomes" id="UP001595817"/>
    </source>
</evidence>
<keyword evidence="3" id="KW-1185">Reference proteome</keyword>
<feature type="transmembrane region" description="Helical" evidence="1">
    <location>
        <begin position="6"/>
        <end position="23"/>
    </location>
</feature>